<accession>A0ABQ1I4T2</accession>
<proteinExistence type="predicted"/>
<dbReference type="EMBL" id="BMDY01000016">
    <property type="protein sequence ID" value="GGB12290.1"/>
    <property type="molecule type" value="Genomic_DNA"/>
</dbReference>
<dbReference type="SUPFAM" id="SSF53756">
    <property type="entry name" value="UDP-Glycosyltransferase/glycogen phosphorylase"/>
    <property type="match status" value="1"/>
</dbReference>
<dbReference type="Gene3D" id="3.40.50.2000">
    <property type="entry name" value="Glycogen Phosphorylase B"/>
    <property type="match status" value="1"/>
</dbReference>
<organism evidence="1 2">
    <name type="scientific">Agarivorans gilvus</name>
    <dbReference type="NCBI Taxonomy" id="680279"/>
    <lineage>
        <taxon>Bacteria</taxon>
        <taxon>Pseudomonadati</taxon>
        <taxon>Pseudomonadota</taxon>
        <taxon>Gammaproteobacteria</taxon>
        <taxon>Alteromonadales</taxon>
        <taxon>Alteromonadaceae</taxon>
        <taxon>Agarivorans</taxon>
    </lineage>
</organism>
<keyword evidence="2" id="KW-1185">Reference proteome</keyword>
<evidence type="ECO:0000313" key="1">
    <source>
        <dbReference type="EMBL" id="GGB12290.1"/>
    </source>
</evidence>
<sequence length="147" mass="16176">MGKILAVASAGGHWKQMMKLASAFPCESTIYVTTGKGLAEQNNINNHYLLIDANRDKPWQVLILFWKVSKLIIKQRPSHIVSTGAAPGLMCILLGRLIGAKTLWIDSIANGEKLSMCGNLSKKIAHKTLSQWQHLSDKNVEFHGAVV</sequence>
<protein>
    <recommendedName>
        <fullName evidence="3">Oligosaccharide biosynthesis protein Alg14</fullName>
    </recommendedName>
</protein>
<dbReference type="RefSeq" id="WP_055733799.1">
    <property type="nucleotide sequence ID" value="NZ_BMDY01000016.1"/>
</dbReference>
<gene>
    <name evidence="1" type="ORF">GCM10007414_27140</name>
</gene>
<comment type="caution">
    <text evidence="1">The sequence shown here is derived from an EMBL/GenBank/DDBJ whole genome shotgun (WGS) entry which is preliminary data.</text>
</comment>
<name>A0ABQ1I4T2_9ALTE</name>
<evidence type="ECO:0008006" key="3">
    <source>
        <dbReference type="Google" id="ProtNLM"/>
    </source>
</evidence>
<reference evidence="2" key="1">
    <citation type="journal article" date="2019" name="Int. J. Syst. Evol. Microbiol.">
        <title>The Global Catalogue of Microorganisms (GCM) 10K type strain sequencing project: providing services to taxonomists for standard genome sequencing and annotation.</title>
        <authorList>
            <consortium name="The Broad Institute Genomics Platform"/>
            <consortium name="The Broad Institute Genome Sequencing Center for Infectious Disease"/>
            <person name="Wu L."/>
            <person name="Ma J."/>
        </authorList>
    </citation>
    <scope>NUCLEOTIDE SEQUENCE [LARGE SCALE GENOMIC DNA]</scope>
    <source>
        <strain evidence="2">CGMCC 1.10131</strain>
    </source>
</reference>
<dbReference type="Proteomes" id="UP000651977">
    <property type="component" value="Unassembled WGS sequence"/>
</dbReference>
<evidence type="ECO:0000313" key="2">
    <source>
        <dbReference type="Proteomes" id="UP000651977"/>
    </source>
</evidence>